<evidence type="ECO:0000313" key="2">
    <source>
        <dbReference type="EMBL" id="DAE29220.1"/>
    </source>
</evidence>
<keyword evidence="1" id="KW-1133">Transmembrane helix</keyword>
<keyword evidence="1" id="KW-0472">Membrane</keyword>
<protein>
    <submittedName>
        <fullName evidence="2">Uncharacterized protein</fullName>
    </submittedName>
</protein>
<dbReference type="EMBL" id="BK059093">
    <property type="protein sequence ID" value="DAE29220.1"/>
    <property type="molecule type" value="Genomic_DNA"/>
</dbReference>
<keyword evidence="1" id="KW-0812">Transmembrane</keyword>
<reference evidence="2" key="1">
    <citation type="journal article" date="2021" name="Proc. Natl. Acad. Sci. U.S.A.">
        <title>A Catalog of Tens of Thousands of Viruses from Human Metagenomes Reveals Hidden Associations with Chronic Diseases.</title>
        <authorList>
            <person name="Tisza M.J."/>
            <person name="Buck C.B."/>
        </authorList>
    </citation>
    <scope>NUCLEOTIDE SEQUENCE</scope>
    <source>
        <strain evidence="2">Ctx9V1</strain>
    </source>
</reference>
<feature type="transmembrane region" description="Helical" evidence="1">
    <location>
        <begin position="12"/>
        <end position="34"/>
    </location>
</feature>
<sequence length="35" mass="4172">MNIIQEIGQDRKLMIILMCYMYSETIQIELLVVIL</sequence>
<name>A0A8S5RE21_9VIRU</name>
<evidence type="ECO:0000256" key="1">
    <source>
        <dbReference type="SAM" id="Phobius"/>
    </source>
</evidence>
<organism evidence="2">
    <name type="scientific">virus sp. ctx9V1</name>
    <dbReference type="NCBI Taxonomy" id="2828001"/>
    <lineage>
        <taxon>Viruses</taxon>
    </lineage>
</organism>
<accession>A0A8S5RE21</accession>
<proteinExistence type="predicted"/>